<organism evidence="5 6">
    <name type="scientific">Paenibacillus chibensis</name>
    <dbReference type="NCBI Taxonomy" id="59846"/>
    <lineage>
        <taxon>Bacteria</taxon>
        <taxon>Bacillati</taxon>
        <taxon>Bacillota</taxon>
        <taxon>Bacilli</taxon>
        <taxon>Bacillales</taxon>
        <taxon>Paenibacillaceae</taxon>
        <taxon>Paenibacillus</taxon>
    </lineage>
</organism>
<protein>
    <submittedName>
        <fullName evidence="5">Metalloregulator ArsR/SmtB family transcription factor</fullName>
    </submittedName>
</protein>
<dbReference type="Proteomes" id="UP001343257">
    <property type="component" value="Unassembled WGS sequence"/>
</dbReference>
<evidence type="ECO:0000256" key="3">
    <source>
        <dbReference type="ARBA" id="ARBA00023163"/>
    </source>
</evidence>
<evidence type="ECO:0000313" key="5">
    <source>
        <dbReference type="EMBL" id="MED5019496.1"/>
    </source>
</evidence>
<evidence type="ECO:0000256" key="2">
    <source>
        <dbReference type="ARBA" id="ARBA00023125"/>
    </source>
</evidence>
<dbReference type="EMBL" id="JARTLD010000049">
    <property type="protein sequence ID" value="MED5019496.1"/>
    <property type="molecule type" value="Genomic_DNA"/>
</dbReference>
<dbReference type="InterPro" id="IPR051011">
    <property type="entry name" value="Metal_resp_trans_reg"/>
</dbReference>
<dbReference type="PANTHER" id="PTHR43132">
    <property type="entry name" value="ARSENICAL RESISTANCE OPERON REPRESSOR ARSR-RELATED"/>
    <property type="match status" value="1"/>
</dbReference>
<evidence type="ECO:0000256" key="1">
    <source>
        <dbReference type="ARBA" id="ARBA00023015"/>
    </source>
</evidence>
<keyword evidence="6" id="KW-1185">Reference proteome</keyword>
<dbReference type="CDD" id="cd00090">
    <property type="entry name" value="HTH_ARSR"/>
    <property type="match status" value="1"/>
</dbReference>
<comment type="caution">
    <text evidence="5">The sequence shown here is derived from an EMBL/GenBank/DDBJ whole genome shotgun (WGS) entry which is preliminary data.</text>
</comment>
<name>A0ABU6PZA5_9BACL</name>
<sequence length="101" mass="11424">MSDQYRQQAEWLKTLAHPVRICIVKKLMMKGPCNVSDMQTCLQVQQSTLSMHLQKLRTAGIIEGSRTGSEVIYRLKDNTAAEIVGMLLKNEEAHSPKHQTT</sequence>
<dbReference type="PROSITE" id="PS50987">
    <property type="entry name" value="HTH_ARSR_2"/>
    <property type="match status" value="1"/>
</dbReference>
<feature type="domain" description="HTH arsR-type" evidence="4">
    <location>
        <begin position="1"/>
        <end position="95"/>
    </location>
</feature>
<proteinExistence type="predicted"/>
<dbReference type="InterPro" id="IPR001845">
    <property type="entry name" value="HTH_ArsR_DNA-bd_dom"/>
</dbReference>
<evidence type="ECO:0000313" key="6">
    <source>
        <dbReference type="Proteomes" id="UP001343257"/>
    </source>
</evidence>
<dbReference type="Pfam" id="PF01022">
    <property type="entry name" value="HTH_5"/>
    <property type="match status" value="1"/>
</dbReference>
<keyword evidence="1" id="KW-0805">Transcription regulation</keyword>
<dbReference type="Gene3D" id="1.10.10.10">
    <property type="entry name" value="Winged helix-like DNA-binding domain superfamily/Winged helix DNA-binding domain"/>
    <property type="match status" value="1"/>
</dbReference>
<dbReference type="InterPro" id="IPR011991">
    <property type="entry name" value="ArsR-like_HTH"/>
</dbReference>
<dbReference type="RefSeq" id="WP_328280522.1">
    <property type="nucleotide sequence ID" value="NZ_JARTLD010000049.1"/>
</dbReference>
<dbReference type="NCBIfam" id="NF033788">
    <property type="entry name" value="HTH_metalloreg"/>
    <property type="match status" value="1"/>
</dbReference>
<dbReference type="SMART" id="SM00418">
    <property type="entry name" value="HTH_ARSR"/>
    <property type="match status" value="1"/>
</dbReference>
<gene>
    <name evidence="5" type="ORF">P9847_19515</name>
</gene>
<keyword evidence="3" id="KW-0804">Transcription</keyword>
<dbReference type="PRINTS" id="PR00778">
    <property type="entry name" value="HTHARSR"/>
</dbReference>
<dbReference type="InterPro" id="IPR036390">
    <property type="entry name" value="WH_DNA-bd_sf"/>
</dbReference>
<reference evidence="5 6" key="1">
    <citation type="submission" date="2023-03" db="EMBL/GenBank/DDBJ databases">
        <title>Bacillus Genome Sequencing.</title>
        <authorList>
            <person name="Dunlap C."/>
        </authorList>
    </citation>
    <scope>NUCLEOTIDE SEQUENCE [LARGE SCALE GENOMIC DNA]</scope>
    <source>
        <strain evidence="5 6">NRS-52</strain>
    </source>
</reference>
<keyword evidence="2" id="KW-0238">DNA-binding</keyword>
<accession>A0ABU6PZA5</accession>
<dbReference type="PANTHER" id="PTHR43132:SF2">
    <property type="entry name" value="ARSENICAL RESISTANCE OPERON REPRESSOR ARSR-RELATED"/>
    <property type="match status" value="1"/>
</dbReference>
<dbReference type="InterPro" id="IPR036388">
    <property type="entry name" value="WH-like_DNA-bd_sf"/>
</dbReference>
<dbReference type="SUPFAM" id="SSF46785">
    <property type="entry name" value="Winged helix' DNA-binding domain"/>
    <property type="match status" value="1"/>
</dbReference>
<evidence type="ECO:0000259" key="4">
    <source>
        <dbReference type="PROSITE" id="PS50987"/>
    </source>
</evidence>